<evidence type="ECO:0000313" key="2">
    <source>
        <dbReference type="Ensembl" id="ENSPANP00000059827.1"/>
    </source>
</evidence>
<reference evidence="2 3" key="1">
    <citation type="submission" date="2012-03" db="EMBL/GenBank/DDBJ databases">
        <title>Whole Genome Assembly of Papio anubis.</title>
        <authorList>
            <person name="Liu Y.L."/>
            <person name="Abraham K.A."/>
            <person name="Akbar H.A."/>
            <person name="Ali S.A."/>
            <person name="Anosike U.A."/>
            <person name="Aqrawi P.A."/>
            <person name="Arias F.A."/>
            <person name="Attaway T.A."/>
            <person name="Awwad R.A."/>
            <person name="Babu C.B."/>
            <person name="Bandaranaike D.B."/>
            <person name="Battles P.B."/>
            <person name="Bell A.B."/>
            <person name="Beltran B.B."/>
            <person name="Berhane-Mersha D.B."/>
            <person name="Bess C.B."/>
            <person name="Bickham C.B."/>
            <person name="Bolden T.B."/>
            <person name="Carter K.C."/>
            <person name="Chau D.C."/>
            <person name="Chavez A.C."/>
            <person name="Clerc-Blankenburg K.C."/>
            <person name="Coyle M.C."/>
            <person name="Dao M.D."/>
            <person name="Davila M.L.D."/>
            <person name="Davy-Carroll L.D."/>
            <person name="Denson S.D."/>
            <person name="Dinh H.D."/>
            <person name="Fernandez S.F."/>
            <person name="Fernando P.F."/>
            <person name="Forbes L.F."/>
            <person name="Francis C.F."/>
            <person name="Francisco L.F."/>
            <person name="Fu Q.F."/>
            <person name="Garcia-Iii R.G."/>
            <person name="Garrett T.G."/>
            <person name="Gross S.G."/>
            <person name="Gubbala S.G."/>
            <person name="Hirani K.H."/>
            <person name="Hogues M.H."/>
            <person name="Hollins B.H."/>
            <person name="Jackson L.J."/>
            <person name="Javaid M.J."/>
            <person name="Jhangiani S.J."/>
            <person name="Johnson A.J."/>
            <person name="Johnson B.J."/>
            <person name="Jones J.J."/>
            <person name="Joshi V.J."/>
            <person name="Kalu J.K."/>
            <person name="Khan N.K."/>
            <person name="Korchina V.K."/>
            <person name="Kovar C.K."/>
            <person name="Lago L.L."/>
            <person name="Lara F.L."/>
            <person name="Le T.-K.L."/>
            <person name="Lee S.L."/>
            <person name="Legall-Iii F.L."/>
            <person name="Lemon S.L."/>
            <person name="Liu J.L."/>
            <person name="Liu Y.-S.L."/>
            <person name="Liyanage D.L."/>
            <person name="Lopez J.L."/>
            <person name="Lorensuhewa L.L."/>
            <person name="Mata R.M."/>
            <person name="Mathew T.M."/>
            <person name="Mercado C.M."/>
            <person name="Mercado I.M."/>
            <person name="Morales K.M."/>
            <person name="Morgan M.M."/>
            <person name="Munidasa M.M."/>
            <person name="Ngo D.N."/>
            <person name="Nguyen L.N."/>
            <person name="Nguyen T.N."/>
            <person name="Nguyen N.N."/>
            <person name="Obregon M.O."/>
            <person name="Okwuonu G.O."/>
            <person name="Ongeri F.O."/>
            <person name="Onwere C.O."/>
            <person name="Osifeso I.O."/>
            <person name="Parra A.P."/>
            <person name="Patil S.P."/>
            <person name="Perez A.P."/>
            <person name="Perez Y.P."/>
            <person name="Pham C.P."/>
            <person name="Pu L.-L.P."/>
            <person name="Puazo M.P."/>
            <person name="Quiroz J.Q."/>
            <person name="Rouhana J.R."/>
            <person name="Ruiz M.R."/>
            <person name="Ruiz S.-J.R."/>
            <person name="Saada N.S."/>
            <person name="Santibanez J.S."/>
            <person name="Scheel M.S."/>
            <person name="Schneider B.S."/>
            <person name="Simmons D.S."/>
            <person name="Sisson I.S."/>
            <person name="Tang L.-Y.T."/>
            <person name="Thornton R.T."/>
            <person name="Tisius J.T."/>
            <person name="Toledanes G.T."/>
            <person name="Trejos Z.T."/>
            <person name="Usmani K.U."/>
            <person name="Varghese R.V."/>
            <person name="Vattathil S.V."/>
            <person name="Vee V.V."/>
            <person name="Walker D.W."/>
            <person name="Weissenberger G.W."/>
            <person name="White C.W."/>
            <person name="Williams A.W."/>
            <person name="Woodworth J.W."/>
            <person name="Wright R.W."/>
            <person name="Zhu Y.Z."/>
            <person name="Han Y.H."/>
            <person name="Newsham I.N."/>
            <person name="Nazareth L.N."/>
            <person name="Worley K.W."/>
            <person name="Muzny D.M."/>
            <person name="Rogers J.R."/>
            <person name="Gibbs R.G."/>
        </authorList>
    </citation>
    <scope>NUCLEOTIDE SEQUENCE [LARGE SCALE GENOMIC DNA]</scope>
</reference>
<sequence length="144" mass="16376">DWAQWLTPVIPALWEAEAGGSPEVRSLRPAWPTCETPSLLKIQKTSWAWWRAPVVPATRRLRRENGVNPGGGACSEPRSRHRTPAWATERDSVSKKKKKKKEMPGDCANLRKRPTVSLERKHRWVQWHMPVVPATWEAEVGGSL</sequence>
<dbReference type="OMA" id="MPGDCAN"/>
<reference evidence="2" key="3">
    <citation type="submission" date="2025-09" db="UniProtKB">
        <authorList>
            <consortium name="Ensembl"/>
        </authorList>
    </citation>
    <scope>IDENTIFICATION</scope>
</reference>
<dbReference type="Proteomes" id="UP000028761">
    <property type="component" value="Chromosome 11"/>
</dbReference>
<proteinExistence type="predicted"/>
<feature type="region of interest" description="Disordered" evidence="1">
    <location>
        <begin position="61"/>
        <end position="114"/>
    </location>
</feature>
<dbReference type="Ensembl" id="ENSPANT00000072646.1">
    <property type="protein sequence ID" value="ENSPANP00000059827.1"/>
    <property type="gene ID" value="ENSPANG00000044878.1"/>
</dbReference>
<accession>A0A8I5P346</accession>
<evidence type="ECO:0000313" key="3">
    <source>
        <dbReference type="Proteomes" id="UP000028761"/>
    </source>
</evidence>
<protein>
    <submittedName>
        <fullName evidence="2">Uncharacterized protein</fullName>
    </submittedName>
</protein>
<dbReference type="AlphaFoldDB" id="A0A8I5P346"/>
<organism evidence="2 3">
    <name type="scientific">Papio anubis</name>
    <name type="common">Olive baboon</name>
    <dbReference type="NCBI Taxonomy" id="9555"/>
    <lineage>
        <taxon>Eukaryota</taxon>
        <taxon>Metazoa</taxon>
        <taxon>Chordata</taxon>
        <taxon>Craniata</taxon>
        <taxon>Vertebrata</taxon>
        <taxon>Euteleostomi</taxon>
        <taxon>Mammalia</taxon>
        <taxon>Eutheria</taxon>
        <taxon>Euarchontoglires</taxon>
        <taxon>Primates</taxon>
        <taxon>Haplorrhini</taxon>
        <taxon>Catarrhini</taxon>
        <taxon>Cercopithecidae</taxon>
        <taxon>Cercopithecinae</taxon>
        <taxon>Papio</taxon>
    </lineage>
</organism>
<evidence type="ECO:0000256" key="1">
    <source>
        <dbReference type="SAM" id="MobiDB-lite"/>
    </source>
</evidence>
<keyword evidence="3" id="KW-1185">Reference proteome</keyword>
<reference evidence="2" key="2">
    <citation type="submission" date="2025-08" db="UniProtKB">
        <authorList>
            <consortium name="Ensembl"/>
        </authorList>
    </citation>
    <scope>IDENTIFICATION</scope>
</reference>
<name>A0A8I5P346_PAPAN</name>
<dbReference type="GeneTree" id="ENSGT00940000163244"/>